<dbReference type="Pfam" id="PF00293">
    <property type="entry name" value="NUDIX"/>
    <property type="match status" value="1"/>
</dbReference>
<name>A0A5N5QT73_9AGAM</name>
<dbReference type="InterPro" id="IPR000086">
    <property type="entry name" value="NUDIX_hydrolase_dom"/>
</dbReference>
<keyword evidence="6" id="KW-0464">Manganese</keyword>
<evidence type="ECO:0000256" key="1">
    <source>
        <dbReference type="ARBA" id="ARBA00001936"/>
    </source>
</evidence>
<comment type="caution">
    <text evidence="8">The sequence shown here is derived from an EMBL/GenBank/DDBJ whole genome shotgun (WGS) entry which is preliminary data.</text>
</comment>
<keyword evidence="3" id="KW-0479">Metal-binding</keyword>
<dbReference type="Proteomes" id="UP000383932">
    <property type="component" value="Unassembled WGS sequence"/>
</dbReference>
<reference evidence="8 9" key="1">
    <citation type="journal article" date="2019" name="Fungal Biol. Biotechnol.">
        <title>Draft genome sequence of fastidious pathogen Ceratobasidium theobromae, which causes vascular-streak dieback in Theobroma cacao.</title>
        <authorList>
            <person name="Ali S.S."/>
            <person name="Asman A."/>
            <person name="Shao J."/>
            <person name="Firmansyah A.P."/>
            <person name="Susilo A.W."/>
            <person name="Rosmana A."/>
            <person name="McMahon P."/>
            <person name="Junaid M."/>
            <person name="Guest D."/>
            <person name="Kheng T.Y."/>
            <person name="Meinhardt L.W."/>
            <person name="Bailey B.A."/>
        </authorList>
    </citation>
    <scope>NUCLEOTIDE SEQUENCE [LARGE SCALE GENOMIC DNA]</scope>
    <source>
        <strain evidence="8 9">CT2</strain>
    </source>
</reference>
<evidence type="ECO:0000256" key="5">
    <source>
        <dbReference type="ARBA" id="ARBA00022842"/>
    </source>
</evidence>
<accession>A0A5N5QT73</accession>
<dbReference type="PANTHER" id="PTHR12992">
    <property type="entry name" value="NUDIX HYDROLASE"/>
    <property type="match status" value="1"/>
</dbReference>
<dbReference type="OrthoDB" id="206213at2759"/>
<dbReference type="InterPro" id="IPR045121">
    <property type="entry name" value="CoAse"/>
</dbReference>
<comment type="cofactor">
    <cofactor evidence="2">
        <name>Mg(2+)</name>
        <dbReference type="ChEBI" id="CHEBI:18420"/>
    </cofactor>
</comment>
<dbReference type="CDD" id="cd03426">
    <property type="entry name" value="NUDIX_CoAse_Nudt7"/>
    <property type="match status" value="1"/>
</dbReference>
<comment type="cofactor">
    <cofactor evidence="1">
        <name>Mn(2+)</name>
        <dbReference type="ChEBI" id="CHEBI:29035"/>
    </cofactor>
</comment>
<evidence type="ECO:0000256" key="6">
    <source>
        <dbReference type="ARBA" id="ARBA00023211"/>
    </source>
</evidence>
<dbReference type="PANTHER" id="PTHR12992:SF11">
    <property type="entry name" value="MITOCHONDRIAL COENZYME A DIPHOSPHATASE NUDT8"/>
    <property type="match status" value="1"/>
</dbReference>
<gene>
    <name evidence="8" type="ORF">CTheo_1588</name>
</gene>
<dbReference type="GO" id="GO:0010945">
    <property type="term" value="F:coenzyme A diphosphatase activity"/>
    <property type="evidence" value="ECO:0007669"/>
    <property type="project" value="InterPro"/>
</dbReference>
<keyword evidence="5" id="KW-0460">Magnesium</keyword>
<keyword evidence="9" id="KW-1185">Reference proteome</keyword>
<dbReference type="AlphaFoldDB" id="A0A5N5QT73"/>
<evidence type="ECO:0000313" key="8">
    <source>
        <dbReference type="EMBL" id="KAB5594955.1"/>
    </source>
</evidence>
<evidence type="ECO:0000256" key="4">
    <source>
        <dbReference type="ARBA" id="ARBA00022801"/>
    </source>
</evidence>
<dbReference type="Gene3D" id="3.90.79.10">
    <property type="entry name" value="Nucleoside Triphosphate Pyrophosphohydrolase"/>
    <property type="match status" value="1"/>
</dbReference>
<protein>
    <submittedName>
        <fullName evidence="8">Nudix hydrolase NudL</fullName>
    </submittedName>
</protein>
<evidence type="ECO:0000259" key="7">
    <source>
        <dbReference type="PROSITE" id="PS51462"/>
    </source>
</evidence>
<evidence type="ECO:0000313" key="9">
    <source>
        <dbReference type="Proteomes" id="UP000383932"/>
    </source>
</evidence>
<keyword evidence="4 8" id="KW-0378">Hydrolase</keyword>
<evidence type="ECO:0000256" key="3">
    <source>
        <dbReference type="ARBA" id="ARBA00022723"/>
    </source>
</evidence>
<dbReference type="InterPro" id="IPR015797">
    <property type="entry name" value="NUDIX_hydrolase-like_dom_sf"/>
</dbReference>
<organism evidence="8 9">
    <name type="scientific">Ceratobasidium theobromae</name>
    <dbReference type="NCBI Taxonomy" id="1582974"/>
    <lineage>
        <taxon>Eukaryota</taxon>
        <taxon>Fungi</taxon>
        <taxon>Dikarya</taxon>
        <taxon>Basidiomycota</taxon>
        <taxon>Agaricomycotina</taxon>
        <taxon>Agaricomycetes</taxon>
        <taxon>Cantharellales</taxon>
        <taxon>Ceratobasidiaceae</taxon>
        <taxon>Ceratobasidium</taxon>
    </lineage>
</organism>
<dbReference type="PROSITE" id="PS51462">
    <property type="entry name" value="NUDIX"/>
    <property type="match status" value="1"/>
</dbReference>
<dbReference type="SUPFAM" id="SSF55811">
    <property type="entry name" value="Nudix"/>
    <property type="match status" value="1"/>
</dbReference>
<feature type="domain" description="Nudix hydrolase" evidence="7">
    <location>
        <begin position="2"/>
        <end position="161"/>
    </location>
</feature>
<proteinExistence type="predicted"/>
<dbReference type="GO" id="GO:0046872">
    <property type="term" value="F:metal ion binding"/>
    <property type="evidence" value="ECO:0007669"/>
    <property type="project" value="UniProtKB-KW"/>
</dbReference>
<dbReference type="EMBL" id="SSOP01000014">
    <property type="protein sequence ID" value="KAB5594955.1"/>
    <property type="molecule type" value="Genomic_DNA"/>
</dbReference>
<evidence type="ECO:0000256" key="2">
    <source>
        <dbReference type="ARBA" id="ARBA00001946"/>
    </source>
</evidence>
<sequence>MRPRAAVLVPLCNVNGQAGLLLEVRGQLRNHGGEVCFPGGKVDATDESHVAAALRETQEELGVSPAQVEILGSLAPPRISLSGLRVYAYVGFVHSRESSRETGGILGDAELPAFQMSSIRPSLPEVAHAFHLPLSDIAGLGQEQRLRVHSFRDQEPYWSIDVTDKVSEVPGLTWASPSGINEVGGSDREGKLEVWGLTGWYINVLMQWLEVYH</sequence>